<dbReference type="PROSITE" id="PS00108">
    <property type="entry name" value="PROTEIN_KINASE_ST"/>
    <property type="match status" value="1"/>
</dbReference>
<dbReference type="PROSITE" id="PS00107">
    <property type="entry name" value="PROTEIN_KINASE_ATP"/>
    <property type="match status" value="1"/>
</dbReference>
<protein>
    <submittedName>
        <fullName evidence="6">Protein kinase putative</fullName>
    </submittedName>
</protein>
<dbReference type="InterPro" id="IPR017441">
    <property type="entry name" value="Protein_kinase_ATP_BS"/>
</dbReference>
<dbReference type="GO" id="GO:0005524">
    <property type="term" value="F:ATP binding"/>
    <property type="evidence" value="ECO:0007669"/>
    <property type="project" value="UniProtKB-UniRule"/>
</dbReference>
<evidence type="ECO:0000256" key="2">
    <source>
        <dbReference type="ARBA" id="ARBA00022840"/>
    </source>
</evidence>
<proteinExistence type="inferred from homology"/>
<name>F0WKE7_9STRA</name>
<keyword evidence="1 3" id="KW-0547">Nucleotide-binding</keyword>
<feature type="binding site" evidence="3">
    <location>
        <position position="48"/>
    </location>
    <ligand>
        <name>ATP</name>
        <dbReference type="ChEBI" id="CHEBI:30616"/>
    </ligand>
</feature>
<keyword evidence="4" id="KW-0723">Serine/threonine-protein kinase</keyword>
<dbReference type="PANTHER" id="PTHR24347">
    <property type="entry name" value="SERINE/THREONINE-PROTEIN KINASE"/>
    <property type="match status" value="1"/>
</dbReference>
<dbReference type="PROSITE" id="PS50011">
    <property type="entry name" value="PROTEIN_KINASE_DOM"/>
    <property type="match status" value="1"/>
</dbReference>
<dbReference type="InterPro" id="IPR000719">
    <property type="entry name" value="Prot_kinase_dom"/>
</dbReference>
<dbReference type="SMART" id="SM00220">
    <property type="entry name" value="S_TKc"/>
    <property type="match status" value="1"/>
</dbReference>
<feature type="domain" description="Protein kinase" evidence="5">
    <location>
        <begin position="18"/>
        <end position="280"/>
    </location>
</feature>
<reference evidence="6" key="1">
    <citation type="journal article" date="2011" name="PLoS Biol.">
        <title>Gene gain and loss during evolution of obligate parasitism in the white rust pathogen of Arabidopsis thaliana.</title>
        <authorList>
            <person name="Kemen E."/>
            <person name="Gardiner A."/>
            <person name="Schultz-Larsen T."/>
            <person name="Kemen A.C."/>
            <person name="Balmuth A.L."/>
            <person name="Robert-Seilaniantz A."/>
            <person name="Bailey K."/>
            <person name="Holub E."/>
            <person name="Studholme D.J."/>
            <person name="Maclean D."/>
            <person name="Jones J.D."/>
        </authorList>
    </citation>
    <scope>NUCLEOTIDE SEQUENCE</scope>
</reference>
<comment type="similarity">
    <text evidence="4">Belongs to the protein kinase superfamily.</text>
</comment>
<organism evidence="6">
    <name type="scientific">Albugo laibachii Nc14</name>
    <dbReference type="NCBI Taxonomy" id="890382"/>
    <lineage>
        <taxon>Eukaryota</taxon>
        <taxon>Sar</taxon>
        <taxon>Stramenopiles</taxon>
        <taxon>Oomycota</taxon>
        <taxon>Peronosporomycetes</taxon>
        <taxon>Albuginales</taxon>
        <taxon>Albuginaceae</taxon>
        <taxon>Albugo</taxon>
    </lineage>
</organism>
<keyword evidence="6" id="KW-0808">Transferase</keyword>
<dbReference type="Gene3D" id="1.10.510.10">
    <property type="entry name" value="Transferase(Phosphotransferase) domain 1"/>
    <property type="match status" value="1"/>
</dbReference>
<sequence length="306" mass="35001">MRWSLLCHCKRRTLNDKYELMDKIGDGKTGSVYAASKRDGNGGKFAVKLVSFDYLSSQNRRQALDSEIKILSQLTHRSIIGFVDVFEEKDAYAIVTERAEGELLSVLARYHAFQICERDIAFLIHDLLEAVSYLHHMGVTHRDIKLENIMCKSRNLHDGIVLIDFGLAHRYSKGSERPQGMNGTCHYMAPEMFGRESVYDHRIDIWAIGVVAFILLSGCYPFDAKFMSQVEDQIVLGSFAFPKDIVDSISDDAKDFISQILVPDPNLRASAATYLQHPWVQHWQKQSTNVYLTERLKQFGEQKMKL</sequence>
<dbReference type="InterPro" id="IPR008271">
    <property type="entry name" value="Ser/Thr_kinase_AS"/>
</dbReference>
<evidence type="ECO:0000259" key="5">
    <source>
        <dbReference type="PROSITE" id="PS50011"/>
    </source>
</evidence>
<keyword evidence="2 3" id="KW-0067">ATP-binding</keyword>
<dbReference type="GO" id="GO:0004674">
    <property type="term" value="F:protein serine/threonine kinase activity"/>
    <property type="evidence" value="ECO:0007669"/>
    <property type="project" value="UniProtKB-KW"/>
</dbReference>
<accession>F0WKE7</accession>
<gene>
    <name evidence="6" type="primary">AlNc14C132G6999</name>
    <name evidence="6" type="ORF">ALNC14_078940</name>
</gene>
<evidence type="ECO:0000256" key="1">
    <source>
        <dbReference type="ARBA" id="ARBA00022741"/>
    </source>
</evidence>
<dbReference type="EMBL" id="FR824177">
    <property type="protein sequence ID" value="CCA21751.1"/>
    <property type="molecule type" value="Genomic_DNA"/>
</dbReference>
<keyword evidence="6" id="KW-0418">Kinase</keyword>
<dbReference type="HOGENOM" id="CLU_000288_63_0_1"/>
<evidence type="ECO:0000313" key="6">
    <source>
        <dbReference type="EMBL" id="CCA21751.1"/>
    </source>
</evidence>
<reference evidence="6" key="2">
    <citation type="submission" date="2011-02" db="EMBL/GenBank/DDBJ databases">
        <authorList>
            <person name="MacLean D."/>
        </authorList>
    </citation>
    <scope>NUCLEOTIDE SEQUENCE</scope>
</reference>
<dbReference type="SUPFAM" id="SSF56112">
    <property type="entry name" value="Protein kinase-like (PK-like)"/>
    <property type="match status" value="1"/>
</dbReference>
<evidence type="ECO:0000256" key="3">
    <source>
        <dbReference type="PROSITE-ProRule" id="PRU10141"/>
    </source>
</evidence>
<dbReference type="InterPro" id="IPR011009">
    <property type="entry name" value="Kinase-like_dom_sf"/>
</dbReference>
<dbReference type="AlphaFoldDB" id="F0WKE7"/>
<evidence type="ECO:0000256" key="4">
    <source>
        <dbReference type="RuleBase" id="RU000304"/>
    </source>
</evidence>
<dbReference type="Pfam" id="PF00069">
    <property type="entry name" value="Pkinase"/>
    <property type="match status" value="1"/>
</dbReference>